<proteinExistence type="predicted"/>
<sequence>MSNPTPPGPQARRSTVTNQEPKSSRRPRNHIHEFLLKTMKQGHSWQGSAQGYDIRNLEAGTDERRLDYDNLRCDSPLVFDSSMLQPCSSCGRAPSSAFAGRKYAATQAVGYDIVIVLRVDQVVGAGGAREIDPIVKESYRSGRSGVPNIDAGNLATESMIGVEFRSIHHQQQHRDQFEGDLPSPTRGESQSCEPKIRTHHAPSPSAQTAGGRKKHPDL</sequence>
<keyword evidence="3" id="KW-1185">Reference proteome</keyword>
<dbReference type="Proteomes" id="UP000234474">
    <property type="component" value="Unassembled WGS sequence"/>
</dbReference>
<dbReference type="GeneID" id="36532073"/>
<dbReference type="EMBL" id="MSZS01000003">
    <property type="protein sequence ID" value="PKX94966.1"/>
    <property type="molecule type" value="Genomic_DNA"/>
</dbReference>
<name>A0A2I1CBK0_ASPN1</name>
<dbReference type="AlphaFoldDB" id="A0A2I1CBK0"/>
<gene>
    <name evidence="2" type="ORF">P174DRAFT_418936</name>
</gene>
<organism evidence="2 3">
    <name type="scientific">Aspergillus novofumigatus (strain IBT 16806)</name>
    <dbReference type="NCBI Taxonomy" id="1392255"/>
    <lineage>
        <taxon>Eukaryota</taxon>
        <taxon>Fungi</taxon>
        <taxon>Dikarya</taxon>
        <taxon>Ascomycota</taxon>
        <taxon>Pezizomycotina</taxon>
        <taxon>Eurotiomycetes</taxon>
        <taxon>Eurotiomycetidae</taxon>
        <taxon>Eurotiales</taxon>
        <taxon>Aspergillaceae</taxon>
        <taxon>Aspergillus</taxon>
        <taxon>Aspergillus subgen. Fumigati</taxon>
    </lineage>
</organism>
<feature type="compositionally biased region" description="Polar residues" evidence="1">
    <location>
        <begin position="12"/>
        <end position="21"/>
    </location>
</feature>
<evidence type="ECO:0000313" key="2">
    <source>
        <dbReference type="EMBL" id="PKX94966.1"/>
    </source>
</evidence>
<comment type="caution">
    <text evidence="2">The sequence shown here is derived from an EMBL/GenBank/DDBJ whole genome shotgun (WGS) entry which is preliminary data.</text>
</comment>
<feature type="region of interest" description="Disordered" evidence="1">
    <location>
        <begin position="1"/>
        <end position="29"/>
    </location>
</feature>
<dbReference type="RefSeq" id="XP_024683561.1">
    <property type="nucleotide sequence ID" value="XM_024824748.1"/>
</dbReference>
<evidence type="ECO:0000256" key="1">
    <source>
        <dbReference type="SAM" id="MobiDB-lite"/>
    </source>
</evidence>
<accession>A0A2I1CBK0</accession>
<reference evidence="3" key="1">
    <citation type="journal article" date="2018" name="Proc. Natl. Acad. Sci. U.S.A.">
        <title>Linking secondary metabolites to gene clusters through genome sequencing of six diverse Aspergillus species.</title>
        <authorList>
            <person name="Kaerboelling I."/>
            <person name="Vesth T.C."/>
            <person name="Frisvad J.C."/>
            <person name="Nybo J.L."/>
            <person name="Theobald S."/>
            <person name="Kuo A."/>
            <person name="Bowyer P."/>
            <person name="Matsuda Y."/>
            <person name="Mondo S."/>
            <person name="Lyhne E.K."/>
            <person name="Kogle M.E."/>
            <person name="Clum A."/>
            <person name="Lipzen A."/>
            <person name="Salamov A."/>
            <person name="Ngan C.Y."/>
            <person name="Daum C."/>
            <person name="Chiniquy J."/>
            <person name="Barry K."/>
            <person name="LaButti K."/>
            <person name="Haridas S."/>
            <person name="Simmons B.A."/>
            <person name="Magnuson J.K."/>
            <person name="Mortensen U.H."/>
            <person name="Larsen T.O."/>
            <person name="Grigoriev I.V."/>
            <person name="Baker S.E."/>
            <person name="Andersen M.R."/>
        </authorList>
    </citation>
    <scope>NUCLEOTIDE SEQUENCE [LARGE SCALE GENOMIC DNA]</scope>
    <source>
        <strain evidence="3">IBT 16806</strain>
    </source>
</reference>
<feature type="region of interest" description="Disordered" evidence="1">
    <location>
        <begin position="168"/>
        <end position="218"/>
    </location>
</feature>
<protein>
    <submittedName>
        <fullName evidence="2">Uncharacterized protein</fullName>
    </submittedName>
</protein>
<dbReference type="VEuPathDB" id="FungiDB:P174DRAFT_418936"/>
<evidence type="ECO:0000313" key="3">
    <source>
        <dbReference type="Proteomes" id="UP000234474"/>
    </source>
</evidence>